<name>A0A8X6TF66_NEPPI</name>
<dbReference type="AlphaFoldDB" id="A0A8X6TF66"/>
<accession>A0A8X6TF66</accession>
<protein>
    <submittedName>
        <fullName evidence="1">DUF4817 domain-containing protein</fullName>
    </submittedName>
</protein>
<reference evidence="1" key="1">
    <citation type="submission" date="2020-08" db="EMBL/GenBank/DDBJ databases">
        <title>Multicomponent nature underlies the extraordinary mechanical properties of spider dragline silk.</title>
        <authorList>
            <person name="Kono N."/>
            <person name="Nakamura H."/>
            <person name="Mori M."/>
            <person name="Yoshida Y."/>
            <person name="Ohtoshi R."/>
            <person name="Malay A.D."/>
            <person name="Moran D.A.P."/>
            <person name="Tomita M."/>
            <person name="Numata K."/>
            <person name="Arakawa K."/>
        </authorList>
    </citation>
    <scope>NUCLEOTIDE SEQUENCE</scope>
</reference>
<comment type="caution">
    <text evidence="1">The sequence shown here is derived from an EMBL/GenBank/DDBJ whole genome shotgun (WGS) entry which is preliminary data.</text>
</comment>
<keyword evidence="2" id="KW-1185">Reference proteome</keyword>
<sequence length="145" mass="17114">MTIAQQKSLCVLLFTKCESVTIVQHNFLQKYPGVELPHSIRRWHKQFQDTGCPSKRKFPDHPCQKKMWSTSDSVSYIVHRKPLAVPVENLIFLQNLTCMSWKRLFSKPYRIQLLQALHTSGKERRLKFCKFVLQNVPQNDDFQHS</sequence>
<proteinExistence type="predicted"/>
<gene>
    <name evidence="1" type="primary">AVEN_255585_1</name>
    <name evidence="1" type="ORF">NPIL_592351</name>
</gene>
<dbReference type="Proteomes" id="UP000887013">
    <property type="component" value="Unassembled WGS sequence"/>
</dbReference>
<dbReference type="OrthoDB" id="6611281at2759"/>
<evidence type="ECO:0000313" key="2">
    <source>
        <dbReference type="Proteomes" id="UP000887013"/>
    </source>
</evidence>
<evidence type="ECO:0000313" key="1">
    <source>
        <dbReference type="EMBL" id="GFT02510.1"/>
    </source>
</evidence>
<organism evidence="1 2">
    <name type="scientific">Nephila pilipes</name>
    <name type="common">Giant wood spider</name>
    <name type="synonym">Nephila maculata</name>
    <dbReference type="NCBI Taxonomy" id="299642"/>
    <lineage>
        <taxon>Eukaryota</taxon>
        <taxon>Metazoa</taxon>
        <taxon>Ecdysozoa</taxon>
        <taxon>Arthropoda</taxon>
        <taxon>Chelicerata</taxon>
        <taxon>Arachnida</taxon>
        <taxon>Araneae</taxon>
        <taxon>Araneomorphae</taxon>
        <taxon>Entelegynae</taxon>
        <taxon>Araneoidea</taxon>
        <taxon>Nephilidae</taxon>
        <taxon>Nephila</taxon>
    </lineage>
</organism>
<dbReference type="EMBL" id="BMAW01055730">
    <property type="protein sequence ID" value="GFT02510.1"/>
    <property type="molecule type" value="Genomic_DNA"/>
</dbReference>